<evidence type="ECO:0000256" key="1">
    <source>
        <dbReference type="SAM" id="MobiDB-lite"/>
    </source>
</evidence>
<dbReference type="EMBL" id="JBHLYQ010000059">
    <property type="protein sequence ID" value="MFC0081958.1"/>
    <property type="molecule type" value="Genomic_DNA"/>
</dbReference>
<feature type="region of interest" description="Disordered" evidence="1">
    <location>
        <begin position="27"/>
        <end position="68"/>
    </location>
</feature>
<keyword evidence="4" id="KW-1185">Reference proteome</keyword>
<reference evidence="3 4" key="1">
    <citation type="submission" date="2024-09" db="EMBL/GenBank/DDBJ databases">
        <authorList>
            <person name="Sun Q."/>
            <person name="Mori K."/>
        </authorList>
    </citation>
    <scope>NUCLEOTIDE SEQUENCE [LARGE SCALE GENOMIC DNA]</scope>
    <source>
        <strain evidence="3 4">JCM 15389</strain>
    </source>
</reference>
<organism evidence="3 4">
    <name type="scientific">Aciditerrimonas ferrireducens</name>
    <dbReference type="NCBI Taxonomy" id="667306"/>
    <lineage>
        <taxon>Bacteria</taxon>
        <taxon>Bacillati</taxon>
        <taxon>Actinomycetota</taxon>
        <taxon>Acidimicrobiia</taxon>
        <taxon>Acidimicrobiales</taxon>
        <taxon>Acidimicrobiaceae</taxon>
        <taxon>Aciditerrimonas</taxon>
    </lineage>
</organism>
<keyword evidence="2" id="KW-1133">Transmembrane helix</keyword>
<gene>
    <name evidence="3" type="ORF">ACFFRE_07330</name>
</gene>
<feature type="non-terminal residue" evidence="3">
    <location>
        <position position="1"/>
    </location>
</feature>
<evidence type="ECO:0000313" key="3">
    <source>
        <dbReference type="EMBL" id="MFC0081958.1"/>
    </source>
</evidence>
<evidence type="ECO:0000256" key="2">
    <source>
        <dbReference type="SAM" id="Phobius"/>
    </source>
</evidence>
<feature type="compositionally biased region" description="Low complexity" evidence="1">
    <location>
        <begin position="31"/>
        <end position="46"/>
    </location>
</feature>
<comment type="caution">
    <text evidence="3">The sequence shown here is derived from an EMBL/GenBank/DDBJ whole genome shotgun (WGS) entry which is preliminary data.</text>
</comment>
<keyword evidence="2" id="KW-0472">Membrane</keyword>
<accession>A0ABV6C3S1</accession>
<proteinExistence type="predicted"/>
<sequence length="143" mass="15090">LARELAWHAQLLLERLPVLATLDPATPHPAAPAAEPSWSAPPGSAPVESPRVASPRVESLRPEAAPRAPADRWRPWLALLGVALVLWGAGQGLLAWAQWRLVRQQLTSLGTVTQGHLGLALTAAGIVIAGLVTLALSATLPRR</sequence>
<dbReference type="Proteomes" id="UP001589788">
    <property type="component" value="Unassembled WGS sequence"/>
</dbReference>
<evidence type="ECO:0000313" key="4">
    <source>
        <dbReference type="Proteomes" id="UP001589788"/>
    </source>
</evidence>
<feature type="transmembrane region" description="Helical" evidence="2">
    <location>
        <begin position="117"/>
        <end position="140"/>
    </location>
</feature>
<feature type="transmembrane region" description="Helical" evidence="2">
    <location>
        <begin position="76"/>
        <end position="97"/>
    </location>
</feature>
<name>A0ABV6C3S1_9ACTN</name>
<protein>
    <submittedName>
        <fullName evidence="3">Uncharacterized protein</fullName>
    </submittedName>
</protein>
<keyword evidence="2" id="KW-0812">Transmembrane</keyword>